<evidence type="ECO:0000256" key="6">
    <source>
        <dbReference type="ARBA" id="ARBA00022741"/>
    </source>
</evidence>
<keyword evidence="9" id="KW-1015">Disulfide bond</keyword>
<evidence type="ECO:0000256" key="15">
    <source>
        <dbReference type="SAM" id="Phobius"/>
    </source>
</evidence>
<keyword evidence="13" id="KW-0175">Coiled coil</keyword>
<dbReference type="PANTHER" id="PTHR25466:SF3">
    <property type="entry name" value="PROGRAMMED CELL DEATH 1 LIGAND 1"/>
    <property type="match status" value="1"/>
</dbReference>
<dbReference type="GO" id="GO:0007166">
    <property type="term" value="P:cell surface receptor signaling pathway"/>
    <property type="evidence" value="ECO:0007669"/>
    <property type="project" value="TreeGrafter"/>
</dbReference>
<dbReference type="GO" id="GO:0042102">
    <property type="term" value="P:positive regulation of T cell proliferation"/>
    <property type="evidence" value="ECO:0007669"/>
    <property type="project" value="TreeGrafter"/>
</dbReference>
<evidence type="ECO:0000313" key="17">
    <source>
        <dbReference type="EMBL" id="KAF5903029.1"/>
    </source>
</evidence>
<keyword evidence="10" id="KW-0675">Receptor</keyword>
<dbReference type="PANTHER" id="PTHR25466">
    <property type="entry name" value="T-LYMPHOCYTE ACTIVATION ANTIGEN"/>
    <property type="match status" value="1"/>
</dbReference>
<keyword evidence="8 15" id="KW-0472">Membrane</keyword>
<feature type="domain" description="Ig-like" evidence="16">
    <location>
        <begin position="603"/>
        <end position="679"/>
    </location>
</feature>
<feature type="non-terminal residue" evidence="17">
    <location>
        <position position="757"/>
    </location>
</feature>
<feature type="domain" description="Ig-like" evidence="16">
    <location>
        <begin position="484"/>
        <end position="600"/>
    </location>
</feature>
<dbReference type="Pfam" id="PF07686">
    <property type="entry name" value="V-set"/>
    <property type="match status" value="1"/>
</dbReference>
<evidence type="ECO:0000256" key="12">
    <source>
        <dbReference type="ARBA" id="ARBA00023319"/>
    </source>
</evidence>
<keyword evidence="3" id="KW-1003">Cell membrane</keyword>
<reference evidence="17" key="1">
    <citation type="submission" date="2020-07" db="EMBL/GenBank/DDBJ databases">
        <title>Clarias magur genome sequencing, assembly and annotation.</title>
        <authorList>
            <person name="Kushwaha B."/>
            <person name="Kumar R."/>
            <person name="Das P."/>
            <person name="Joshi C.G."/>
            <person name="Kumar D."/>
            <person name="Nagpure N.S."/>
            <person name="Pandey M."/>
            <person name="Agarwal S."/>
            <person name="Srivastava S."/>
            <person name="Singh M."/>
            <person name="Sahoo L."/>
            <person name="Jayasankar P."/>
            <person name="Meher P.K."/>
            <person name="Koringa P.G."/>
            <person name="Iquebal M.A."/>
            <person name="Das S.P."/>
            <person name="Bit A."/>
            <person name="Patnaik S."/>
            <person name="Patel N."/>
            <person name="Shah T.M."/>
            <person name="Hinsu A."/>
            <person name="Jena J.K."/>
        </authorList>
    </citation>
    <scope>NUCLEOTIDE SEQUENCE</scope>
    <source>
        <strain evidence="17">CIFAMagur01</strain>
        <tissue evidence="17">Testis</tissue>
    </source>
</reference>
<dbReference type="InterPro" id="IPR013783">
    <property type="entry name" value="Ig-like_fold"/>
</dbReference>
<evidence type="ECO:0000259" key="16">
    <source>
        <dbReference type="PROSITE" id="PS50835"/>
    </source>
</evidence>
<dbReference type="SUPFAM" id="SSF48726">
    <property type="entry name" value="Immunoglobulin"/>
    <property type="match status" value="2"/>
</dbReference>
<evidence type="ECO:0000256" key="5">
    <source>
        <dbReference type="ARBA" id="ARBA00022729"/>
    </source>
</evidence>
<dbReference type="Proteomes" id="UP000727407">
    <property type="component" value="Unassembled WGS sequence"/>
</dbReference>
<feature type="coiled-coil region" evidence="13">
    <location>
        <begin position="375"/>
        <end position="468"/>
    </location>
</feature>
<evidence type="ECO:0000256" key="14">
    <source>
        <dbReference type="SAM" id="MobiDB-lite"/>
    </source>
</evidence>
<accession>A0A8J4X644</accession>
<keyword evidence="5" id="KW-0732">Signal</keyword>
<keyword evidence="7 15" id="KW-1133">Transmembrane helix</keyword>
<dbReference type="InterPro" id="IPR003599">
    <property type="entry name" value="Ig_sub"/>
</dbReference>
<comment type="similarity">
    <text evidence="2">Belongs to the TRAFAC class TrmE-Era-EngA-EngB-Septin-like GTPase superfamily. AIG1/Toc34/Toc159-like paraseptin GTPase family. IAN subfamily.</text>
</comment>
<dbReference type="InterPro" id="IPR027417">
    <property type="entry name" value="P-loop_NTPase"/>
</dbReference>
<evidence type="ECO:0000256" key="7">
    <source>
        <dbReference type="ARBA" id="ARBA00022989"/>
    </source>
</evidence>
<dbReference type="SMART" id="SM00409">
    <property type="entry name" value="IG"/>
    <property type="match status" value="1"/>
</dbReference>
<evidence type="ECO:0000256" key="1">
    <source>
        <dbReference type="ARBA" id="ARBA00004251"/>
    </source>
</evidence>
<feature type="region of interest" description="Disordered" evidence="14">
    <location>
        <begin position="21"/>
        <end position="73"/>
    </location>
</feature>
<comment type="subcellular location">
    <subcellularLocation>
        <location evidence="1">Cell membrane</location>
        <topology evidence="1">Single-pass type I membrane protein</topology>
    </subcellularLocation>
</comment>
<dbReference type="InterPro" id="IPR036179">
    <property type="entry name" value="Ig-like_dom_sf"/>
</dbReference>
<dbReference type="GO" id="GO:0006955">
    <property type="term" value="P:immune response"/>
    <property type="evidence" value="ECO:0007669"/>
    <property type="project" value="TreeGrafter"/>
</dbReference>
<keyword evidence="4 15" id="KW-0812">Transmembrane</keyword>
<dbReference type="InterPro" id="IPR007110">
    <property type="entry name" value="Ig-like_dom"/>
</dbReference>
<evidence type="ECO:0000313" key="18">
    <source>
        <dbReference type="Proteomes" id="UP000727407"/>
    </source>
</evidence>
<evidence type="ECO:0000256" key="3">
    <source>
        <dbReference type="ARBA" id="ARBA00022475"/>
    </source>
</evidence>
<sequence length="757" mass="86275">GILSLTEAMWRRLPRTARGDEHELNPLLGSGRKLKYPEQTHPAQGECANSPHTEPGRNSNPRPWRGEASHPKVTHSADLKEECRFVLLGGDDFVKYNACNFILRTGQVRQGADLDDWQVKKNLVLGRHVTVAAEEITWSQLKCTCSESLHRLSHNDIYSDDLPSDETSSDLRLVLLGGDCMYNNHAAGLILRSHDINLANNPKKGHCRGVTINGRQVSIFVAPSYWMSHLASYMFFRNGVESIRHEIQNCTTVTFPGPHAFLLVMRAGHATGKEHHLLKALTYLFGAEALQYTIVLFVHGHEWENPTDALKNRCVKMCGKKYFNLENSDESVEELFGSIEAMSQRKETRMFVQHSYEKVMKMSYESWESNRLCNENKLRKELADQKTELETLRQTERELFKEQEASKHREIVLQKDLDTAKSKETDLLEELQASRQRESQLCNDLDAVRSAERQLRKQLNDLQVYEAGQLKPVKRNSGNTRDRPNTLIIVHPEQDSYDGELHDKITMGCQFTAVRDVSRISITWERVKPQPTVNVYHLHQGSESPDFTDEQFQRRVRLLKEELENSRAVIELSQLRLNDSGTYRCVVIQDDGDYKQTTLTVRATYKAIKKTVRTLSDKEVELTCESRGLPLARVTWSDGKLMEPDLKNRSETSSVENSDGVFVVTSRLSVTQDVNNYTCSYWTDGSKTATFNIPDEIPEKRKSTSGYVGIAVIVVMCMFSGFAFFLLRRRKKGKASRNTTTEECESPGQNLTVTSTD</sequence>
<feature type="compositionally biased region" description="Basic and acidic residues" evidence="14">
    <location>
        <begin position="64"/>
        <end position="73"/>
    </location>
</feature>
<evidence type="ECO:0000256" key="2">
    <source>
        <dbReference type="ARBA" id="ARBA00008535"/>
    </source>
</evidence>
<dbReference type="InterPro" id="IPR013106">
    <property type="entry name" value="Ig_V-set"/>
</dbReference>
<name>A0A8J4X644_CLAMG</name>
<dbReference type="PROSITE" id="PS50835">
    <property type="entry name" value="IG_LIKE"/>
    <property type="match status" value="2"/>
</dbReference>
<dbReference type="AlphaFoldDB" id="A0A8J4X644"/>
<dbReference type="InterPro" id="IPR006703">
    <property type="entry name" value="G_AIG1"/>
</dbReference>
<evidence type="ECO:0000256" key="8">
    <source>
        <dbReference type="ARBA" id="ARBA00023136"/>
    </source>
</evidence>
<evidence type="ECO:0000256" key="9">
    <source>
        <dbReference type="ARBA" id="ARBA00023157"/>
    </source>
</evidence>
<dbReference type="InterPro" id="IPR051713">
    <property type="entry name" value="T-cell_Activation_Regulation"/>
</dbReference>
<dbReference type="EMBL" id="QNUK01000081">
    <property type="protein sequence ID" value="KAF5903029.1"/>
    <property type="molecule type" value="Genomic_DNA"/>
</dbReference>
<protein>
    <submittedName>
        <fullName evidence="17">Programmed cell death 1 ligand 1-like</fullName>
    </submittedName>
</protein>
<keyword evidence="11" id="KW-0325">Glycoprotein</keyword>
<keyword evidence="18" id="KW-1185">Reference proteome</keyword>
<dbReference type="GO" id="GO:0031295">
    <property type="term" value="P:T cell costimulation"/>
    <property type="evidence" value="ECO:0007669"/>
    <property type="project" value="TreeGrafter"/>
</dbReference>
<dbReference type="GO" id="GO:0009897">
    <property type="term" value="C:external side of plasma membrane"/>
    <property type="evidence" value="ECO:0007669"/>
    <property type="project" value="TreeGrafter"/>
</dbReference>
<gene>
    <name evidence="17" type="ORF">DAT39_007299</name>
</gene>
<feature type="region of interest" description="Disordered" evidence="14">
    <location>
        <begin position="736"/>
        <end position="757"/>
    </location>
</feature>
<dbReference type="GO" id="GO:0042130">
    <property type="term" value="P:negative regulation of T cell proliferation"/>
    <property type="evidence" value="ECO:0007669"/>
    <property type="project" value="TreeGrafter"/>
</dbReference>
<feature type="transmembrane region" description="Helical" evidence="15">
    <location>
        <begin position="706"/>
        <end position="727"/>
    </location>
</feature>
<dbReference type="Gene3D" id="2.60.40.10">
    <property type="entry name" value="Immunoglobulins"/>
    <property type="match status" value="2"/>
</dbReference>
<feature type="non-terminal residue" evidence="17">
    <location>
        <position position="1"/>
    </location>
</feature>
<keyword evidence="12" id="KW-0393">Immunoglobulin domain</keyword>
<dbReference type="Pfam" id="PF04548">
    <property type="entry name" value="AIG1"/>
    <property type="match status" value="1"/>
</dbReference>
<dbReference type="OrthoDB" id="8680608at2759"/>
<feature type="compositionally biased region" description="Polar residues" evidence="14">
    <location>
        <begin position="50"/>
        <end position="61"/>
    </location>
</feature>
<dbReference type="GO" id="GO:0005525">
    <property type="term" value="F:GTP binding"/>
    <property type="evidence" value="ECO:0007669"/>
    <property type="project" value="InterPro"/>
</dbReference>
<comment type="caution">
    <text evidence="17">The sequence shown here is derived from an EMBL/GenBank/DDBJ whole genome shotgun (WGS) entry which is preliminary data.</text>
</comment>
<evidence type="ECO:0000256" key="10">
    <source>
        <dbReference type="ARBA" id="ARBA00023170"/>
    </source>
</evidence>
<organism evidence="17 18">
    <name type="scientific">Clarias magur</name>
    <name type="common">Asian catfish</name>
    <name type="synonym">Macropteronotus magur</name>
    <dbReference type="NCBI Taxonomy" id="1594786"/>
    <lineage>
        <taxon>Eukaryota</taxon>
        <taxon>Metazoa</taxon>
        <taxon>Chordata</taxon>
        <taxon>Craniata</taxon>
        <taxon>Vertebrata</taxon>
        <taxon>Euteleostomi</taxon>
        <taxon>Actinopterygii</taxon>
        <taxon>Neopterygii</taxon>
        <taxon>Teleostei</taxon>
        <taxon>Ostariophysi</taxon>
        <taxon>Siluriformes</taxon>
        <taxon>Clariidae</taxon>
        <taxon>Clarias</taxon>
    </lineage>
</organism>
<proteinExistence type="inferred from homology"/>
<dbReference type="GO" id="GO:0071222">
    <property type="term" value="P:cellular response to lipopolysaccharide"/>
    <property type="evidence" value="ECO:0007669"/>
    <property type="project" value="TreeGrafter"/>
</dbReference>
<keyword evidence="6" id="KW-0547">Nucleotide-binding</keyword>
<evidence type="ECO:0000256" key="4">
    <source>
        <dbReference type="ARBA" id="ARBA00022692"/>
    </source>
</evidence>
<evidence type="ECO:0000256" key="13">
    <source>
        <dbReference type="SAM" id="Coils"/>
    </source>
</evidence>
<dbReference type="Gene3D" id="3.40.50.300">
    <property type="entry name" value="P-loop containing nucleotide triphosphate hydrolases"/>
    <property type="match status" value="1"/>
</dbReference>
<evidence type="ECO:0000256" key="11">
    <source>
        <dbReference type="ARBA" id="ARBA00023180"/>
    </source>
</evidence>